<proteinExistence type="inferred from homology"/>
<protein>
    <recommendedName>
        <fullName evidence="3">Prokaryotic-type class I peptide chain release factors domain-containing protein</fullName>
    </recommendedName>
</protein>
<dbReference type="InterPro" id="IPR000352">
    <property type="entry name" value="Pep_chain_release_fac_I"/>
</dbReference>
<dbReference type="InterPro" id="IPR045853">
    <property type="entry name" value="Pep_chain_release_fac_I_sf"/>
</dbReference>
<reference evidence="4" key="1">
    <citation type="submission" date="2022-01" db="EMBL/GenBank/DDBJ databases">
        <title>Genome assemble of Metamasius hemipterus Nardonella endosymbiont.</title>
        <authorList>
            <person name="Palmieri L."/>
            <person name="Pavarini R."/>
            <person name="Sharma P."/>
        </authorList>
    </citation>
    <scope>NUCLEOTIDE SEQUENCE [LARGE SCALE GENOMIC DNA]</scope>
    <source>
        <strain evidence="4">NARMHE1</strain>
    </source>
</reference>
<dbReference type="EMBL" id="JAKMAI010000007">
    <property type="protein sequence ID" value="MCM0158332.1"/>
    <property type="molecule type" value="Genomic_DNA"/>
</dbReference>
<gene>
    <name evidence="4" type="ORF">L7J86_00875</name>
</gene>
<evidence type="ECO:0000313" key="4">
    <source>
        <dbReference type="EMBL" id="MCM0158332.1"/>
    </source>
</evidence>
<keyword evidence="2" id="KW-0488">Methylation</keyword>
<comment type="similarity">
    <text evidence="1">Belongs to the prokaryotic/mitochondrial release factor family.</text>
</comment>
<accession>A0ABT0TWG7</accession>
<dbReference type="SUPFAM" id="SSF75620">
    <property type="entry name" value="Release factor"/>
    <property type="match status" value="1"/>
</dbReference>
<sequence length="173" mass="19870">MPNTESQGRIHTSTCIIAVIPIYSENNNFILNNKDLRIDTFRSSGAGGQHVNTTNSAIRVVHIPSGITVECQDERSQHTNKTKAINILKSKLMSLEKEKKNDFFNIRKKLLGSGIRSDRIRTYNFPNNRIIDHRIKIRINKLNEILNSGNIELLLNPLIYKYIFNKINILLNK</sequence>
<dbReference type="PANTHER" id="PTHR43804">
    <property type="entry name" value="LD18447P"/>
    <property type="match status" value="1"/>
</dbReference>
<dbReference type="Proteomes" id="UP001203831">
    <property type="component" value="Unassembled WGS sequence"/>
</dbReference>
<dbReference type="PANTHER" id="PTHR43804:SF7">
    <property type="entry name" value="LD18447P"/>
    <property type="match status" value="1"/>
</dbReference>
<dbReference type="InterPro" id="IPR050057">
    <property type="entry name" value="Prokaryotic/Mito_RF"/>
</dbReference>
<evidence type="ECO:0000259" key="3">
    <source>
        <dbReference type="PROSITE" id="PS00745"/>
    </source>
</evidence>
<dbReference type="Gene3D" id="3.30.70.1660">
    <property type="match status" value="1"/>
</dbReference>
<evidence type="ECO:0000256" key="1">
    <source>
        <dbReference type="ARBA" id="ARBA00010835"/>
    </source>
</evidence>
<evidence type="ECO:0000256" key="2">
    <source>
        <dbReference type="ARBA" id="ARBA00022481"/>
    </source>
</evidence>
<dbReference type="Pfam" id="PF00472">
    <property type="entry name" value="RF-1"/>
    <property type="match status" value="1"/>
</dbReference>
<dbReference type="PROSITE" id="PS00745">
    <property type="entry name" value="RF_PROK_I"/>
    <property type="match status" value="1"/>
</dbReference>
<name>A0ABT0TWG7_9GAMM</name>
<comment type="caution">
    <text evidence="4">The sequence shown here is derived from an EMBL/GenBank/DDBJ whole genome shotgun (WGS) entry which is preliminary data.</text>
</comment>
<keyword evidence="5" id="KW-1185">Reference proteome</keyword>
<dbReference type="Gene3D" id="3.30.160.20">
    <property type="match status" value="1"/>
</dbReference>
<organism evidence="4 5">
    <name type="scientific">endosymbiont of Metamasius hemipterus</name>
    <dbReference type="NCBI Taxonomy" id="204627"/>
    <lineage>
        <taxon>Bacteria</taxon>
        <taxon>Pseudomonadati</taxon>
        <taxon>Pseudomonadota</taxon>
        <taxon>Gammaproteobacteria</taxon>
        <taxon>Candidatus Nardonella</taxon>
    </lineage>
</organism>
<evidence type="ECO:0000313" key="5">
    <source>
        <dbReference type="Proteomes" id="UP001203831"/>
    </source>
</evidence>
<feature type="domain" description="Prokaryotic-type class I peptide chain release factors" evidence="3">
    <location>
        <begin position="42"/>
        <end position="58"/>
    </location>
</feature>